<feature type="signal peptide" evidence="1">
    <location>
        <begin position="1"/>
        <end position="27"/>
    </location>
</feature>
<accession>A0A3Q8CVK3</accession>
<evidence type="ECO:0000313" key="3">
    <source>
        <dbReference type="EMBL" id="AUJ33082.1"/>
    </source>
</evidence>
<dbReference type="InterPro" id="IPR027994">
    <property type="entry name" value="WxL_dom"/>
</dbReference>
<proteinExistence type="predicted"/>
<dbReference type="RefSeq" id="WP_187343754.1">
    <property type="nucleotide sequence ID" value="NZ_JAGPZD010000019.1"/>
</dbReference>
<feature type="domain" description="WxL" evidence="2">
    <location>
        <begin position="65"/>
        <end position="247"/>
    </location>
</feature>
<sequence length="251" mass="27099">MQPFFKHSLVIAAFIAALQLLPVIPKAATNNSINSETTNASFSILPGNSNLSANISSRNNVVNRNPTNNLNNLNQQKNRTISQQSLTQQVSIGGLKLQSTPKLDFGKVGIDAIYQGSSVSLSNNVSKTFAPVTVSDYRGYSSNYRGWSVMAQLSGFSNGIDAITPTMTLKLYQNIPKRKIIRSVVINSQTATTVLSSQTLPTNGVKVISAFTSEASALNFNTLSQKQRNNFMPGTYRGSIVWTLSNTAASN</sequence>
<organism evidence="3 4">
    <name type="scientific">Liquorilactobacillus nagelii</name>
    <dbReference type="NCBI Taxonomy" id="82688"/>
    <lineage>
        <taxon>Bacteria</taxon>
        <taxon>Bacillati</taxon>
        <taxon>Bacillota</taxon>
        <taxon>Bacilli</taxon>
        <taxon>Lactobacillales</taxon>
        <taxon>Lactobacillaceae</taxon>
        <taxon>Liquorilactobacillus</taxon>
    </lineage>
</organism>
<gene>
    <name evidence="3" type="ORF">BSQ50_11320</name>
</gene>
<keyword evidence="4" id="KW-1185">Reference proteome</keyword>
<dbReference type="AlphaFoldDB" id="A0A3Q8CVK3"/>
<reference evidence="3 4" key="1">
    <citation type="submission" date="2016-11" db="EMBL/GenBank/DDBJ databases">
        <title>Interaction between Lactobacillus species and yeast in water kefir.</title>
        <authorList>
            <person name="Behr J."/>
            <person name="Xu D."/>
            <person name="Vogel R.F."/>
        </authorList>
    </citation>
    <scope>NUCLEOTIDE SEQUENCE [LARGE SCALE GENOMIC DNA]</scope>
    <source>
        <strain evidence="3 4">TMW 1.1827</strain>
    </source>
</reference>
<name>A0A3Q8CVK3_9LACO</name>
<dbReference type="EMBL" id="CP018180">
    <property type="protein sequence ID" value="AUJ33082.1"/>
    <property type="molecule type" value="Genomic_DNA"/>
</dbReference>
<dbReference type="Proteomes" id="UP000324497">
    <property type="component" value="Chromosome"/>
</dbReference>
<protein>
    <recommendedName>
        <fullName evidence="2">WxL domain-containing protein</fullName>
    </recommendedName>
</protein>
<dbReference type="KEGG" id="lng:BSQ50_11320"/>
<feature type="chain" id="PRO_5018582336" description="WxL domain-containing protein" evidence="1">
    <location>
        <begin position="28"/>
        <end position="251"/>
    </location>
</feature>
<keyword evidence="1" id="KW-0732">Signal</keyword>
<evidence type="ECO:0000259" key="2">
    <source>
        <dbReference type="Pfam" id="PF13731"/>
    </source>
</evidence>
<evidence type="ECO:0000256" key="1">
    <source>
        <dbReference type="SAM" id="SignalP"/>
    </source>
</evidence>
<evidence type="ECO:0000313" key="4">
    <source>
        <dbReference type="Proteomes" id="UP000324497"/>
    </source>
</evidence>
<dbReference type="Pfam" id="PF13731">
    <property type="entry name" value="WxL"/>
    <property type="match status" value="1"/>
</dbReference>